<dbReference type="Pfam" id="PF09136">
    <property type="entry name" value="Glucodextran_B"/>
    <property type="match status" value="1"/>
</dbReference>
<accession>A0A0G1VDM8</accession>
<organism evidence="2 3">
    <name type="scientific">Candidatus Giovannonibacteria bacterium GW2011_GWB1_47_6b</name>
    <dbReference type="NCBI Taxonomy" id="1618655"/>
    <lineage>
        <taxon>Bacteria</taxon>
        <taxon>Candidatus Giovannoniibacteriota</taxon>
    </lineage>
</organism>
<reference evidence="2 3" key="1">
    <citation type="journal article" date="2015" name="Nature">
        <title>rRNA introns, odd ribosomes, and small enigmatic genomes across a large radiation of phyla.</title>
        <authorList>
            <person name="Brown C.T."/>
            <person name="Hug L.A."/>
            <person name="Thomas B.C."/>
            <person name="Sharon I."/>
            <person name="Castelle C.J."/>
            <person name="Singh A."/>
            <person name="Wilkins M.J."/>
            <person name="Williams K.H."/>
            <person name="Banfield J.F."/>
        </authorList>
    </citation>
    <scope>NUCLEOTIDE SEQUENCE [LARGE SCALE GENOMIC DNA]</scope>
</reference>
<dbReference type="InterPro" id="IPR010982">
    <property type="entry name" value="Lambda_DNA-bd_dom_sf"/>
</dbReference>
<evidence type="ECO:0008006" key="4">
    <source>
        <dbReference type="Google" id="ProtNLM"/>
    </source>
</evidence>
<feature type="transmembrane region" description="Helical" evidence="1">
    <location>
        <begin position="102"/>
        <end position="119"/>
    </location>
</feature>
<comment type="caution">
    <text evidence="2">The sequence shown here is derived from an EMBL/GenBank/DDBJ whole genome shotgun (WGS) entry which is preliminary data.</text>
</comment>
<keyword evidence="1" id="KW-1133">Transmembrane helix</keyword>
<evidence type="ECO:0000256" key="1">
    <source>
        <dbReference type="SAM" id="Phobius"/>
    </source>
</evidence>
<keyword evidence="1" id="KW-0472">Membrane</keyword>
<protein>
    <recommendedName>
        <fullName evidence="4">HTH cro/C1-type domain-containing protein</fullName>
    </recommendedName>
</protein>
<dbReference type="Gene3D" id="2.60.40.10">
    <property type="entry name" value="Immunoglobulins"/>
    <property type="match status" value="1"/>
</dbReference>
<keyword evidence="1" id="KW-0812">Transmembrane</keyword>
<evidence type="ECO:0000313" key="3">
    <source>
        <dbReference type="Proteomes" id="UP000034682"/>
    </source>
</evidence>
<dbReference type="GO" id="GO:0003677">
    <property type="term" value="F:DNA binding"/>
    <property type="evidence" value="ECO:0007669"/>
    <property type="project" value="InterPro"/>
</dbReference>
<dbReference type="EMBL" id="LCOK01000028">
    <property type="protein sequence ID" value="KKU76243.1"/>
    <property type="molecule type" value="Genomic_DNA"/>
</dbReference>
<gene>
    <name evidence="2" type="ORF">UY02_C0028G0012</name>
</gene>
<proteinExistence type="predicted"/>
<dbReference type="Gene3D" id="1.10.260.40">
    <property type="entry name" value="lambda repressor-like DNA-binding domains"/>
    <property type="match status" value="1"/>
</dbReference>
<name>A0A0G1VDM8_9BACT</name>
<dbReference type="AlphaFoldDB" id="A0A0G1VDM8"/>
<sequence>MENKPIKDFILERLEAKGLTLDKTAMLTGISKHFLEAILKSEWKKLPAAPYLCGYFKKLEQALDIETGFLWKKFQEESEIRTSGASDRLPENRFAIKAENRLWLVPALIIAAIMVYVFVSSGKVTGIPDLAITNPLEATIIVNNSLFVLEGNVDPVDKLFINGEEVYVDKDGKFRENYSLQSGLNTFEFMAKKFLGKETKVVKQIIYQEENN</sequence>
<dbReference type="Pfam" id="PF13413">
    <property type="entry name" value="HTH_25"/>
    <property type="match status" value="1"/>
</dbReference>
<dbReference type="InterPro" id="IPR013783">
    <property type="entry name" value="Ig-like_fold"/>
</dbReference>
<evidence type="ECO:0000313" key="2">
    <source>
        <dbReference type="EMBL" id="KKU76243.1"/>
    </source>
</evidence>
<dbReference type="Proteomes" id="UP000034682">
    <property type="component" value="Unassembled WGS sequence"/>
</dbReference>